<feature type="active site" evidence="5">
    <location>
        <position position="35"/>
    </location>
</feature>
<dbReference type="InterPro" id="IPR019533">
    <property type="entry name" value="Peptidase_S26"/>
</dbReference>
<dbReference type="OrthoDB" id="5518017at2"/>
<evidence type="ECO:0000313" key="7">
    <source>
        <dbReference type="EMBL" id="RBQ17731.1"/>
    </source>
</evidence>
<comment type="caution">
    <text evidence="7">The sequence shown here is derived from an EMBL/GenBank/DDBJ whole genome shotgun (WGS) entry which is preliminary data.</text>
</comment>
<evidence type="ECO:0000256" key="3">
    <source>
        <dbReference type="ARBA" id="ARBA00023136"/>
    </source>
</evidence>
<evidence type="ECO:0000256" key="5">
    <source>
        <dbReference type="PIRSR" id="PIRSR600223-1"/>
    </source>
</evidence>
<dbReference type="PANTHER" id="PTHR12383">
    <property type="entry name" value="PROTEASE FAMILY S26 MITOCHONDRIAL INNER MEMBRANE PROTEASE-RELATED"/>
    <property type="match status" value="1"/>
</dbReference>
<accession>A0A366LUY0</accession>
<dbReference type="RefSeq" id="WP_113982827.1">
    <property type="nucleotide sequence ID" value="NZ_QMEY01000010.1"/>
</dbReference>
<dbReference type="PRINTS" id="PR00727">
    <property type="entry name" value="LEADERPTASE"/>
</dbReference>
<dbReference type="GO" id="GO:0006465">
    <property type="term" value="P:signal peptide processing"/>
    <property type="evidence" value="ECO:0007669"/>
    <property type="project" value="InterPro"/>
</dbReference>
<dbReference type="PANTHER" id="PTHR12383:SF16">
    <property type="entry name" value="MITOCHONDRIAL INNER MEMBRANE PROTEASE SUBUNIT 1"/>
    <property type="match status" value="1"/>
</dbReference>
<feature type="domain" description="Peptidase S26" evidence="6">
    <location>
        <begin position="14"/>
        <end position="89"/>
    </location>
</feature>
<dbReference type="InterPro" id="IPR036286">
    <property type="entry name" value="LexA/Signal_pep-like_sf"/>
</dbReference>
<dbReference type="InterPro" id="IPR000223">
    <property type="entry name" value="Pept_S26A_signal_pept_1"/>
</dbReference>
<keyword evidence="3" id="KW-0472">Membrane</keyword>
<organism evidence="7 8">
    <name type="scientific">Spongiactinospora rosea</name>
    <dbReference type="NCBI Taxonomy" id="2248750"/>
    <lineage>
        <taxon>Bacteria</taxon>
        <taxon>Bacillati</taxon>
        <taxon>Actinomycetota</taxon>
        <taxon>Actinomycetes</taxon>
        <taxon>Streptosporangiales</taxon>
        <taxon>Streptosporangiaceae</taxon>
        <taxon>Spongiactinospora</taxon>
    </lineage>
</organism>
<gene>
    <name evidence="7" type="ORF">DP939_22945</name>
</gene>
<dbReference type="EMBL" id="QMEY01000010">
    <property type="protein sequence ID" value="RBQ17731.1"/>
    <property type="molecule type" value="Genomic_DNA"/>
</dbReference>
<sequence length="142" mass="15389">MTMRRWPLIAGVALGAVILAVIRRRLLVTDVTGSSMQPTYSDGDRLLTVRFTRKAAPRPGQVVVLHNPQDRRPASFLIKRVVAVAGQPVPKGLPDGVVPGGVVPQGHVLVLGDNPTRSYDSRNFGAIPVERLVAFVIRKMGH</sequence>
<comment type="subcellular location">
    <subcellularLocation>
        <location evidence="1">Cell membrane</location>
        <topology evidence="1">Single-pass type II membrane protein</topology>
    </subcellularLocation>
</comment>
<evidence type="ECO:0000256" key="1">
    <source>
        <dbReference type="ARBA" id="ARBA00004401"/>
    </source>
</evidence>
<dbReference type="Pfam" id="PF10502">
    <property type="entry name" value="Peptidase_S26"/>
    <property type="match status" value="2"/>
</dbReference>
<comment type="similarity">
    <text evidence="4">Belongs to the peptidase S26 family. IMP1 subfamily.</text>
</comment>
<dbReference type="SUPFAM" id="SSF51306">
    <property type="entry name" value="LexA/Signal peptidase"/>
    <property type="match status" value="1"/>
</dbReference>
<dbReference type="InterPro" id="IPR052064">
    <property type="entry name" value="Mito_IMP1_subunit"/>
</dbReference>
<proteinExistence type="inferred from homology"/>
<feature type="active site" evidence="5">
    <location>
        <position position="79"/>
    </location>
</feature>
<dbReference type="Proteomes" id="UP000253303">
    <property type="component" value="Unassembled WGS sequence"/>
</dbReference>
<dbReference type="GO" id="GO:0004252">
    <property type="term" value="F:serine-type endopeptidase activity"/>
    <property type="evidence" value="ECO:0007669"/>
    <property type="project" value="InterPro"/>
</dbReference>
<reference evidence="7 8" key="1">
    <citation type="submission" date="2018-06" db="EMBL/GenBank/DDBJ databases">
        <title>Sphaerisporangium craniellae sp. nov., isolated from a marine sponge in the South China Sea.</title>
        <authorList>
            <person name="Li L."/>
        </authorList>
    </citation>
    <scope>NUCLEOTIDE SEQUENCE [LARGE SCALE GENOMIC DNA]</scope>
    <source>
        <strain evidence="7 8">LHW63015</strain>
    </source>
</reference>
<dbReference type="Gene3D" id="2.10.109.10">
    <property type="entry name" value="Umud Fragment, subunit A"/>
    <property type="match status" value="1"/>
</dbReference>
<evidence type="ECO:0000313" key="8">
    <source>
        <dbReference type="Proteomes" id="UP000253303"/>
    </source>
</evidence>
<keyword evidence="8" id="KW-1185">Reference proteome</keyword>
<name>A0A366LUY0_9ACTN</name>
<dbReference type="GO" id="GO:0005886">
    <property type="term" value="C:plasma membrane"/>
    <property type="evidence" value="ECO:0007669"/>
    <property type="project" value="UniProtKB-SubCell"/>
</dbReference>
<feature type="domain" description="Peptidase S26" evidence="6">
    <location>
        <begin position="101"/>
        <end position="134"/>
    </location>
</feature>
<dbReference type="CDD" id="cd06530">
    <property type="entry name" value="S26_SPase_I"/>
    <property type="match status" value="1"/>
</dbReference>
<keyword evidence="2" id="KW-0378">Hydrolase</keyword>
<dbReference type="AlphaFoldDB" id="A0A366LUY0"/>
<evidence type="ECO:0000256" key="4">
    <source>
        <dbReference type="ARBA" id="ARBA00038445"/>
    </source>
</evidence>
<protein>
    <submittedName>
        <fullName evidence="7">S26 family signal peptidase</fullName>
    </submittedName>
</protein>
<evidence type="ECO:0000259" key="6">
    <source>
        <dbReference type="Pfam" id="PF10502"/>
    </source>
</evidence>
<evidence type="ECO:0000256" key="2">
    <source>
        <dbReference type="ARBA" id="ARBA00022801"/>
    </source>
</evidence>